<proteinExistence type="predicted"/>
<dbReference type="CDD" id="cd00067">
    <property type="entry name" value="GAL4"/>
    <property type="match status" value="1"/>
</dbReference>
<dbReference type="EMBL" id="MU006788">
    <property type="protein sequence ID" value="KAF2638913.1"/>
    <property type="molecule type" value="Genomic_DNA"/>
</dbReference>
<dbReference type="PANTHER" id="PTHR47784">
    <property type="entry name" value="STEROL UPTAKE CONTROL PROTEIN 2"/>
    <property type="match status" value="1"/>
</dbReference>
<gene>
    <name evidence="3" type="ORF">P280DRAFT_66375</name>
</gene>
<dbReference type="Gene3D" id="4.10.240.10">
    <property type="entry name" value="Zn(2)-C6 fungal-type DNA-binding domain"/>
    <property type="match status" value="1"/>
</dbReference>
<evidence type="ECO:0000313" key="3">
    <source>
        <dbReference type="EMBL" id="KAF2638913.1"/>
    </source>
</evidence>
<keyword evidence="4" id="KW-1185">Reference proteome</keyword>
<dbReference type="SUPFAM" id="SSF57701">
    <property type="entry name" value="Zn2/Cys6 DNA-binding domain"/>
    <property type="match status" value="1"/>
</dbReference>
<dbReference type="InterPro" id="IPR053157">
    <property type="entry name" value="Sterol_Uptake_Regulator"/>
</dbReference>
<dbReference type="PROSITE" id="PS50048">
    <property type="entry name" value="ZN2_CY6_FUNGAL_2"/>
    <property type="match status" value="1"/>
</dbReference>
<sequence>MIGILMSADKVYKKRPHRKVKSGCTVCKRRRIKCDEAQPQCLNCQRYWPKFPSGCVYPAISIEDECRATISPPDHCSEGADSDLNTSPATGSRNNDLAIGDLRLMHQWSTVTCYGFGDDFPGEVDPWRDDLPVFAQRFPFLLRAILAVSALHLACDSDDEAEKLKYIHMAACHQDLALPEYRRTLAEVDKDSAVAVLAFSALLVVHSFAAPKVTGLPFTPGLLEWFFLHRGVERVPAHWRPWVADSFLSMQMHRRSLQNVDPGLNPDDFHLQCLHGMISDLPADQGNDGPVYIDTLDCLRQAFAHTCNPGSRVGPKYAVLFCEYSLFPQRAEAPLTDCMLVIERVPQRYMDLLGSRAPPAMVFLAFICVLLKRASHFWYFEGFAERVLTEIRPTLGKGLARWIEWPLRYVIHQ</sequence>
<dbReference type="GO" id="GO:0008270">
    <property type="term" value="F:zinc ion binding"/>
    <property type="evidence" value="ECO:0007669"/>
    <property type="project" value="InterPro"/>
</dbReference>
<keyword evidence="1" id="KW-0539">Nucleus</keyword>
<feature type="domain" description="Zn(2)-C6 fungal-type" evidence="2">
    <location>
        <begin position="23"/>
        <end position="57"/>
    </location>
</feature>
<evidence type="ECO:0000313" key="4">
    <source>
        <dbReference type="Proteomes" id="UP000799753"/>
    </source>
</evidence>
<dbReference type="InterPro" id="IPR001138">
    <property type="entry name" value="Zn2Cys6_DnaBD"/>
</dbReference>
<dbReference type="GO" id="GO:0001228">
    <property type="term" value="F:DNA-binding transcription activator activity, RNA polymerase II-specific"/>
    <property type="evidence" value="ECO:0007669"/>
    <property type="project" value="TreeGrafter"/>
</dbReference>
<dbReference type="OrthoDB" id="5386330at2759"/>
<dbReference type="Proteomes" id="UP000799753">
    <property type="component" value="Unassembled WGS sequence"/>
</dbReference>
<dbReference type="SMART" id="SM00066">
    <property type="entry name" value="GAL4"/>
    <property type="match status" value="1"/>
</dbReference>
<reference evidence="3" key="1">
    <citation type="journal article" date="2020" name="Stud. Mycol.">
        <title>101 Dothideomycetes genomes: a test case for predicting lifestyles and emergence of pathogens.</title>
        <authorList>
            <person name="Haridas S."/>
            <person name="Albert R."/>
            <person name="Binder M."/>
            <person name="Bloem J."/>
            <person name="Labutti K."/>
            <person name="Salamov A."/>
            <person name="Andreopoulos B."/>
            <person name="Baker S."/>
            <person name="Barry K."/>
            <person name="Bills G."/>
            <person name="Bluhm B."/>
            <person name="Cannon C."/>
            <person name="Castanera R."/>
            <person name="Culley D."/>
            <person name="Daum C."/>
            <person name="Ezra D."/>
            <person name="Gonzalez J."/>
            <person name="Henrissat B."/>
            <person name="Kuo A."/>
            <person name="Liang C."/>
            <person name="Lipzen A."/>
            <person name="Lutzoni F."/>
            <person name="Magnuson J."/>
            <person name="Mondo S."/>
            <person name="Nolan M."/>
            <person name="Ohm R."/>
            <person name="Pangilinan J."/>
            <person name="Park H.-J."/>
            <person name="Ramirez L."/>
            <person name="Alfaro M."/>
            <person name="Sun H."/>
            <person name="Tritt A."/>
            <person name="Yoshinaga Y."/>
            <person name="Zwiers L.-H."/>
            <person name="Turgeon B."/>
            <person name="Goodwin S."/>
            <person name="Spatafora J."/>
            <person name="Crous P."/>
            <person name="Grigoriev I."/>
        </authorList>
    </citation>
    <scope>NUCLEOTIDE SEQUENCE</scope>
    <source>
        <strain evidence="3">CBS 473.64</strain>
    </source>
</reference>
<evidence type="ECO:0000256" key="1">
    <source>
        <dbReference type="ARBA" id="ARBA00023242"/>
    </source>
</evidence>
<protein>
    <recommendedName>
        <fullName evidence="2">Zn(2)-C6 fungal-type domain-containing protein</fullName>
    </recommendedName>
</protein>
<dbReference type="Pfam" id="PF00172">
    <property type="entry name" value="Zn_clus"/>
    <property type="match status" value="1"/>
</dbReference>
<evidence type="ECO:0000259" key="2">
    <source>
        <dbReference type="PROSITE" id="PS50048"/>
    </source>
</evidence>
<dbReference type="PANTHER" id="PTHR47784:SF5">
    <property type="entry name" value="STEROL UPTAKE CONTROL PROTEIN 2"/>
    <property type="match status" value="1"/>
</dbReference>
<accession>A0A6A6RWT4</accession>
<name>A0A6A6RWT4_9PLEO</name>
<dbReference type="AlphaFoldDB" id="A0A6A6RWT4"/>
<dbReference type="InterPro" id="IPR036864">
    <property type="entry name" value="Zn2-C6_fun-type_DNA-bd_sf"/>
</dbReference>
<organism evidence="3 4">
    <name type="scientific">Massarina eburnea CBS 473.64</name>
    <dbReference type="NCBI Taxonomy" id="1395130"/>
    <lineage>
        <taxon>Eukaryota</taxon>
        <taxon>Fungi</taxon>
        <taxon>Dikarya</taxon>
        <taxon>Ascomycota</taxon>
        <taxon>Pezizomycotina</taxon>
        <taxon>Dothideomycetes</taxon>
        <taxon>Pleosporomycetidae</taxon>
        <taxon>Pleosporales</taxon>
        <taxon>Massarineae</taxon>
        <taxon>Massarinaceae</taxon>
        <taxon>Massarina</taxon>
    </lineage>
</organism>